<sequence>MEKATLSVCAGCLALILTCCSSGGAGDDTNFYVSFTANGTDYVLTNGFTADDVFDSGANGAKHSSLNVYYITASGEGVTNMDQGPYFAFRFVNNTPGTYTLTGAEDVGGVGFTIDGITDYYAVSDRDFTFILESYSGEVGGAVRGSFSGTLEEYGSTNTLTITNGYFNVERLADGAIAAPTFFK</sequence>
<proteinExistence type="predicted"/>
<comment type="caution">
    <text evidence="2">The sequence shown here is derived from an EMBL/GenBank/DDBJ whole genome shotgun (WGS) entry which is preliminary data.</text>
</comment>
<feature type="signal peptide" evidence="1">
    <location>
        <begin position="1"/>
        <end position="25"/>
    </location>
</feature>
<keyword evidence="1" id="KW-0732">Signal</keyword>
<dbReference type="EMBL" id="MWQY01000009">
    <property type="protein sequence ID" value="ORC35387.1"/>
    <property type="molecule type" value="Genomic_DNA"/>
</dbReference>
<accession>A0A1Y1RY53</accession>
<protein>
    <recommendedName>
        <fullName evidence="4">Lipoprotein</fullName>
    </recommendedName>
</protein>
<evidence type="ECO:0000256" key="1">
    <source>
        <dbReference type="SAM" id="SignalP"/>
    </source>
</evidence>
<organism evidence="2 3">
    <name type="scientific">Marispirochaeta aestuarii</name>
    <dbReference type="NCBI Taxonomy" id="1963862"/>
    <lineage>
        <taxon>Bacteria</taxon>
        <taxon>Pseudomonadati</taxon>
        <taxon>Spirochaetota</taxon>
        <taxon>Spirochaetia</taxon>
        <taxon>Spirochaetales</taxon>
        <taxon>Spirochaetaceae</taxon>
        <taxon>Marispirochaeta</taxon>
    </lineage>
</organism>
<evidence type="ECO:0000313" key="3">
    <source>
        <dbReference type="Proteomes" id="UP000192343"/>
    </source>
</evidence>
<dbReference type="Proteomes" id="UP000192343">
    <property type="component" value="Unassembled WGS sequence"/>
</dbReference>
<gene>
    <name evidence="2" type="ORF">B4O97_09455</name>
</gene>
<dbReference type="STRING" id="1963862.B4O97_09455"/>
<evidence type="ECO:0008006" key="4">
    <source>
        <dbReference type="Google" id="ProtNLM"/>
    </source>
</evidence>
<keyword evidence="3" id="KW-1185">Reference proteome</keyword>
<feature type="chain" id="PRO_5011965559" description="Lipoprotein" evidence="1">
    <location>
        <begin position="26"/>
        <end position="184"/>
    </location>
</feature>
<reference evidence="2 3" key="1">
    <citation type="submission" date="2017-03" db="EMBL/GenBank/DDBJ databases">
        <title>Draft Genome sequence of Marispirochaeta sp. strain JC444.</title>
        <authorList>
            <person name="Shivani Y."/>
            <person name="Subhash Y."/>
            <person name="Sasikala C."/>
            <person name="Ramana C."/>
        </authorList>
    </citation>
    <scope>NUCLEOTIDE SEQUENCE [LARGE SCALE GENOMIC DNA]</scope>
    <source>
        <strain evidence="2 3">JC444</strain>
    </source>
</reference>
<evidence type="ECO:0000313" key="2">
    <source>
        <dbReference type="EMBL" id="ORC35387.1"/>
    </source>
</evidence>
<dbReference type="RefSeq" id="WP_083050334.1">
    <property type="nucleotide sequence ID" value="NZ_MWQY01000009.1"/>
</dbReference>
<name>A0A1Y1RY53_9SPIO</name>
<dbReference type="OrthoDB" id="9896555at2"/>
<dbReference type="AlphaFoldDB" id="A0A1Y1RY53"/>